<dbReference type="InterPro" id="IPR058060">
    <property type="entry name" value="HYC_CC_PP"/>
</dbReference>
<dbReference type="NCBIfam" id="NF047658">
    <property type="entry name" value="HYC_CC_PP"/>
    <property type="match status" value="1"/>
</dbReference>
<dbReference type="EMBL" id="JPRM01000021">
    <property type="protein sequence ID" value="KFF15450.1"/>
    <property type="molecule type" value="Genomic_DNA"/>
</dbReference>
<organism evidence="2 4">
    <name type="scientific">Flavobacterium hydatis</name>
    <name type="common">Cytophaga aquatilis</name>
    <dbReference type="NCBI Taxonomy" id="991"/>
    <lineage>
        <taxon>Bacteria</taxon>
        <taxon>Pseudomonadati</taxon>
        <taxon>Bacteroidota</taxon>
        <taxon>Flavobacteriia</taxon>
        <taxon>Flavobacteriales</taxon>
        <taxon>Flavobacteriaceae</taxon>
        <taxon>Flavobacterium</taxon>
    </lineage>
</organism>
<reference evidence="2 4" key="1">
    <citation type="submission" date="2014-07" db="EMBL/GenBank/DDBJ databases">
        <title>Genome of Flavobacterium hydatis DSM 2063.</title>
        <authorList>
            <person name="Pipes S.E."/>
            <person name="Stropko S.J."/>
            <person name="Newman J.D."/>
        </authorList>
    </citation>
    <scope>NUCLEOTIDE SEQUENCE [LARGE SCALE GENOMIC DNA]</scope>
    <source>
        <strain evidence="2 4">DSM 2063</strain>
    </source>
</reference>
<feature type="chain" id="PRO_5001802734" description="Prolamin-like domain-containing protein" evidence="1">
    <location>
        <begin position="24"/>
        <end position="133"/>
    </location>
</feature>
<dbReference type="Proteomes" id="UP000198424">
    <property type="component" value="Unassembled WGS sequence"/>
</dbReference>
<dbReference type="STRING" id="991.IW20_14240"/>
<comment type="caution">
    <text evidence="2">The sequence shown here is derived from an EMBL/GenBank/DDBJ whole genome shotgun (WGS) entry which is preliminary data.</text>
</comment>
<evidence type="ECO:0000313" key="2">
    <source>
        <dbReference type="EMBL" id="KFF15450.1"/>
    </source>
</evidence>
<dbReference type="InterPro" id="IPR058512">
    <property type="entry name" value="DUF8199"/>
</dbReference>
<evidence type="ECO:0000256" key="1">
    <source>
        <dbReference type="SAM" id="SignalP"/>
    </source>
</evidence>
<keyword evidence="5" id="KW-1185">Reference proteome</keyword>
<name>A0A086AFI6_FLAHY</name>
<sequence length="133" mass="15075">MNIKKCTSLFLAFLLLVCNVGLAFDVHYCGGKLASISLNKTVEAPPVKKCCGIAVEKKSSCCKDKVVHFEKKSDTATIKTFLFQFDFPFTLQEFKTVAFFCIPSFKSKQIIAYYSDAHAPPLFKLYHQYIFYA</sequence>
<dbReference type="RefSeq" id="WP_035623335.1">
    <property type="nucleotide sequence ID" value="NZ_JBEWQG010000002.1"/>
</dbReference>
<evidence type="ECO:0000313" key="5">
    <source>
        <dbReference type="Proteomes" id="UP000198424"/>
    </source>
</evidence>
<evidence type="ECO:0000313" key="4">
    <source>
        <dbReference type="Proteomes" id="UP000028712"/>
    </source>
</evidence>
<dbReference type="AlphaFoldDB" id="A0A086AFI6"/>
<accession>A0A086AFI6</accession>
<dbReference type="Pfam" id="PF26622">
    <property type="entry name" value="DUF8199"/>
    <property type="match status" value="1"/>
</dbReference>
<protein>
    <recommendedName>
        <fullName evidence="6">Prolamin-like domain-containing protein</fullName>
    </recommendedName>
</protein>
<dbReference type="eggNOG" id="ENOG50338GM">
    <property type="taxonomic scope" value="Bacteria"/>
</dbReference>
<dbReference type="OrthoDB" id="795045at2"/>
<dbReference type="Proteomes" id="UP000028712">
    <property type="component" value="Unassembled WGS sequence"/>
</dbReference>
<evidence type="ECO:0008006" key="6">
    <source>
        <dbReference type="Google" id="ProtNLM"/>
    </source>
</evidence>
<evidence type="ECO:0000313" key="3">
    <source>
        <dbReference type="EMBL" id="OXA91397.1"/>
    </source>
</evidence>
<gene>
    <name evidence="3" type="ORF">B0A62_17105</name>
    <name evidence="2" type="ORF">IW20_14240</name>
</gene>
<proteinExistence type="predicted"/>
<reference evidence="3 5" key="2">
    <citation type="submission" date="2016-11" db="EMBL/GenBank/DDBJ databases">
        <title>Whole genomes of Flavobacteriaceae.</title>
        <authorList>
            <person name="Stine C."/>
            <person name="Li C."/>
            <person name="Tadesse D."/>
        </authorList>
    </citation>
    <scope>NUCLEOTIDE SEQUENCE [LARGE SCALE GENOMIC DNA]</scope>
    <source>
        <strain evidence="3 5">ATCC 29551</strain>
    </source>
</reference>
<feature type="signal peptide" evidence="1">
    <location>
        <begin position="1"/>
        <end position="23"/>
    </location>
</feature>
<keyword evidence="1" id="KW-0732">Signal</keyword>
<dbReference type="EMBL" id="MUGY01000025">
    <property type="protein sequence ID" value="OXA91397.1"/>
    <property type="molecule type" value="Genomic_DNA"/>
</dbReference>